<reference evidence="2 3" key="1">
    <citation type="submission" date="2019-09" db="EMBL/GenBank/DDBJ databases">
        <title>Bird 10,000 Genomes (B10K) Project - Family phase.</title>
        <authorList>
            <person name="Zhang G."/>
        </authorList>
    </citation>
    <scope>NUCLEOTIDE SEQUENCE [LARGE SCALE GENOMIC DNA]</scope>
    <source>
        <strain evidence="2">B10K-DU-001-06</strain>
        <tissue evidence="2">Muscle</tissue>
    </source>
</reference>
<sequence length="212" mass="23869">PQQLLLSALTWLSSNNWELKEKGLLSIKCLAISHSEVLLCRLREISLAVTKEVTNLRSKVSRSAIITLGELFMTFKKDMDSQVNEVVQVLLQMVWNSPEFIQKAASQTLGIVVENVTPSRAMTALMDSGVQHRHVLVRKCAAKHLLTVIEKIGATKLAGIPVRAEKLVRLAVKLAQDCHKDTRYSGWKMLHILMDHQKFKRLLKQSVSAHDL</sequence>
<evidence type="ECO:0000313" key="3">
    <source>
        <dbReference type="Proteomes" id="UP000558958"/>
    </source>
</evidence>
<dbReference type="Gene3D" id="1.25.10.10">
    <property type="entry name" value="Leucine-rich Repeat Variant"/>
    <property type="match status" value="1"/>
</dbReference>
<dbReference type="EMBL" id="VWZD01011035">
    <property type="protein sequence ID" value="NXG10183.1"/>
    <property type="molecule type" value="Genomic_DNA"/>
</dbReference>
<dbReference type="InterPro" id="IPR011989">
    <property type="entry name" value="ARM-like"/>
</dbReference>
<feature type="non-terminal residue" evidence="2">
    <location>
        <position position="212"/>
    </location>
</feature>
<accession>A0A7K8Z499</accession>
<dbReference type="Proteomes" id="UP000558958">
    <property type="component" value="Unassembled WGS sequence"/>
</dbReference>
<dbReference type="GO" id="GO:0005881">
    <property type="term" value="C:cytoplasmic microtubule"/>
    <property type="evidence" value="ECO:0007669"/>
    <property type="project" value="TreeGrafter"/>
</dbReference>
<dbReference type="InterPro" id="IPR016024">
    <property type="entry name" value="ARM-type_fold"/>
</dbReference>
<dbReference type="PANTHER" id="PTHR21567:SF42">
    <property type="entry name" value="TOG ARRAY REGULATOR OF AXONEMAL MICROTUBULES PROTEIN 2"/>
    <property type="match status" value="1"/>
</dbReference>
<evidence type="ECO:0000259" key="1">
    <source>
        <dbReference type="Pfam" id="PF12348"/>
    </source>
</evidence>
<dbReference type="GO" id="GO:0005929">
    <property type="term" value="C:cilium"/>
    <property type="evidence" value="ECO:0007669"/>
    <property type="project" value="TreeGrafter"/>
</dbReference>
<dbReference type="PANTHER" id="PTHR21567">
    <property type="entry name" value="CLASP"/>
    <property type="match status" value="1"/>
</dbReference>
<dbReference type="AlphaFoldDB" id="A0A7K8Z499"/>
<dbReference type="GO" id="GO:0008017">
    <property type="term" value="F:microtubule binding"/>
    <property type="evidence" value="ECO:0007669"/>
    <property type="project" value="TreeGrafter"/>
</dbReference>
<feature type="domain" description="CLASP N-terminal" evidence="1">
    <location>
        <begin position="13"/>
        <end position="174"/>
    </location>
</feature>
<comment type="caution">
    <text evidence="2">The sequence shown here is derived from an EMBL/GenBank/DDBJ whole genome shotgun (WGS) entry which is preliminary data.</text>
</comment>
<feature type="non-terminal residue" evidence="2">
    <location>
        <position position="1"/>
    </location>
</feature>
<gene>
    <name evidence="2" type="primary">Togaram2_0</name>
    <name evidence="2" type="ORF">SAKLUC_R02001</name>
</gene>
<dbReference type="GO" id="GO:0000226">
    <property type="term" value="P:microtubule cytoskeleton organization"/>
    <property type="evidence" value="ECO:0007669"/>
    <property type="project" value="TreeGrafter"/>
</dbReference>
<dbReference type="SUPFAM" id="SSF48371">
    <property type="entry name" value="ARM repeat"/>
    <property type="match status" value="1"/>
</dbReference>
<organism evidence="2 3">
    <name type="scientific">Sakesphorus luctuosus</name>
    <dbReference type="NCBI Taxonomy" id="419690"/>
    <lineage>
        <taxon>Eukaryota</taxon>
        <taxon>Metazoa</taxon>
        <taxon>Chordata</taxon>
        <taxon>Craniata</taxon>
        <taxon>Vertebrata</taxon>
        <taxon>Euteleostomi</taxon>
        <taxon>Archelosauria</taxon>
        <taxon>Archosauria</taxon>
        <taxon>Dinosauria</taxon>
        <taxon>Saurischia</taxon>
        <taxon>Theropoda</taxon>
        <taxon>Coelurosauria</taxon>
        <taxon>Aves</taxon>
        <taxon>Neognathae</taxon>
        <taxon>Neoaves</taxon>
        <taxon>Telluraves</taxon>
        <taxon>Australaves</taxon>
        <taxon>Passeriformes</taxon>
        <taxon>Thamnophilidae</taxon>
        <taxon>Sakesphorus</taxon>
    </lineage>
</organism>
<protein>
    <submittedName>
        <fullName evidence="2">TGRM2 protein</fullName>
    </submittedName>
</protein>
<proteinExistence type="predicted"/>
<name>A0A7K8Z499_9PASS</name>
<dbReference type="Pfam" id="PF12348">
    <property type="entry name" value="CLASP_N"/>
    <property type="match status" value="1"/>
</dbReference>
<keyword evidence="3" id="KW-1185">Reference proteome</keyword>
<dbReference type="InterPro" id="IPR024395">
    <property type="entry name" value="CLASP_N_dom"/>
</dbReference>
<evidence type="ECO:0000313" key="2">
    <source>
        <dbReference type="EMBL" id="NXG10183.1"/>
    </source>
</evidence>